<reference evidence="4 5" key="1">
    <citation type="journal article" date="2007" name="Proc. Natl. Acad. Sci. U.S.A.">
        <title>The genome of Syntrophus aciditrophicus: life at the thermodynamic limit of microbial growth.</title>
        <authorList>
            <person name="McInerney M.J."/>
            <person name="Rohlin L."/>
            <person name="Mouttaki H."/>
            <person name="Kim U."/>
            <person name="Krupp R.S."/>
            <person name="Rios-Hernandez L."/>
            <person name="Sieber J."/>
            <person name="Struchtemeyer C.G."/>
            <person name="Bhattacharyya A."/>
            <person name="Campbell J.W."/>
            <person name="Gunsalus R.P."/>
        </authorList>
    </citation>
    <scope>NUCLEOTIDE SEQUENCE [LARGE SCALE GENOMIC DNA]</scope>
    <source>
        <strain evidence="4 5">SB</strain>
    </source>
</reference>
<gene>
    <name evidence="4" type="ORF">SYN_03002</name>
</gene>
<dbReference type="GO" id="GO:0019867">
    <property type="term" value="C:outer membrane"/>
    <property type="evidence" value="ECO:0007669"/>
    <property type="project" value="InterPro"/>
</dbReference>
<keyword evidence="2" id="KW-0732">Signal</keyword>
<keyword evidence="1" id="KW-0472">Membrane</keyword>
<dbReference type="InParanoid" id="Q2LUJ3"/>
<feature type="signal peptide" evidence="2">
    <location>
        <begin position="1"/>
        <end position="22"/>
    </location>
</feature>
<dbReference type="RefSeq" id="WP_011417772.1">
    <property type="nucleotide sequence ID" value="NC_007759.1"/>
</dbReference>
<feature type="chain" id="PRO_5004212241" evidence="2">
    <location>
        <begin position="23"/>
        <end position="203"/>
    </location>
</feature>
<accession>Q2LUJ3</accession>
<dbReference type="OrthoDB" id="9948495at2"/>
<dbReference type="eggNOG" id="ENOG5032WZF">
    <property type="taxonomic scope" value="Bacteria"/>
</dbReference>
<dbReference type="HOGENOM" id="CLU_1342206_0_0_7"/>
<dbReference type="AlphaFoldDB" id="Q2LUJ3"/>
<feature type="transmembrane region" description="Helical" evidence="1">
    <location>
        <begin position="58"/>
        <end position="77"/>
    </location>
</feature>
<keyword evidence="5" id="KW-1185">Reference proteome</keyword>
<sequence>MKKRIILVLVLAAFVFVTSCQTMPNIPEERKGAATGAGMGAAAGAVLGSVLGKDTKSAVIGGLIGALVGGVLGHYYYDQKRTGTETAKRYDYDVSQGTLLRIEDVSTVPQIVKPGGNVELKMTYALLSDSKDAQLNIVETREIRLGNELVGNPEIRTTRGTGTFTSSIPLTLPETAKKGLYIVTYRIKSGTASDEMQASFTVK</sequence>
<dbReference type="KEGG" id="sat:SYN_03002"/>
<evidence type="ECO:0000313" key="4">
    <source>
        <dbReference type="EMBL" id="ABC77750.1"/>
    </source>
</evidence>
<name>Q2LUJ3_SYNAS</name>
<feature type="transmembrane region" description="Helical" evidence="1">
    <location>
        <begin position="32"/>
        <end position="51"/>
    </location>
</feature>
<dbReference type="STRING" id="56780.SYN_03002"/>
<feature type="domain" description="Glycine zipper" evidence="3">
    <location>
        <begin position="35"/>
        <end position="76"/>
    </location>
</feature>
<evidence type="ECO:0000256" key="2">
    <source>
        <dbReference type="SAM" id="SignalP"/>
    </source>
</evidence>
<organism evidence="4 5">
    <name type="scientific">Syntrophus aciditrophicus (strain SB)</name>
    <dbReference type="NCBI Taxonomy" id="56780"/>
    <lineage>
        <taxon>Bacteria</taxon>
        <taxon>Pseudomonadati</taxon>
        <taxon>Thermodesulfobacteriota</taxon>
        <taxon>Syntrophia</taxon>
        <taxon>Syntrophales</taxon>
        <taxon>Syntrophaceae</taxon>
        <taxon>Syntrophus</taxon>
    </lineage>
</organism>
<keyword evidence="1" id="KW-1133">Transmembrane helix</keyword>
<dbReference type="Pfam" id="PF13488">
    <property type="entry name" value="Gly-zipper_Omp"/>
    <property type="match status" value="1"/>
</dbReference>
<proteinExistence type="predicted"/>
<dbReference type="PROSITE" id="PS51257">
    <property type="entry name" value="PROKAR_LIPOPROTEIN"/>
    <property type="match status" value="1"/>
</dbReference>
<protein>
    <submittedName>
        <fullName evidence="4">Hypothetical membrane protein</fullName>
    </submittedName>
</protein>
<dbReference type="InterPro" id="IPR039567">
    <property type="entry name" value="Gly-zipper"/>
</dbReference>
<evidence type="ECO:0000256" key="1">
    <source>
        <dbReference type="SAM" id="Phobius"/>
    </source>
</evidence>
<evidence type="ECO:0000259" key="3">
    <source>
        <dbReference type="Pfam" id="PF13488"/>
    </source>
</evidence>
<dbReference type="EMBL" id="CP000252">
    <property type="protein sequence ID" value="ABC77750.1"/>
    <property type="molecule type" value="Genomic_DNA"/>
</dbReference>
<dbReference type="Proteomes" id="UP000001933">
    <property type="component" value="Chromosome"/>
</dbReference>
<evidence type="ECO:0000313" key="5">
    <source>
        <dbReference type="Proteomes" id="UP000001933"/>
    </source>
</evidence>
<keyword evidence="1" id="KW-0812">Transmembrane</keyword>